<dbReference type="GO" id="GO:0000166">
    <property type="term" value="F:nucleotide binding"/>
    <property type="evidence" value="ECO:0007669"/>
    <property type="project" value="UniProtKB-KW"/>
</dbReference>
<name>A0A813S4J9_9BILA</name>
<dbReference type="InterPro" id="IPR016102">
    <property type="entry name" value="Succinyl-CoA_synth-like"/>
</dbReference>
<dbReference type="EMBL" id="CAJNOQ010000348">
    <property type="protein sequence ID" value="CAF0790771.1"/>
    <property type="molecule type" value="Genomic_DNA"/>
</dbReference>
<gene>
    <name evidence="15" type="ORF">GPM918_LOCUS2988</name>
    <name evidence="16" type="ORF">SRO942_LOCUS2988</name>
</gene>
<dbReference type="InterPro" id="IPR036291">
    <property type="entry name" value="NAD(P)-bd_dom_sf"/>
</dbReference>
<evidence type="ECO:0000256" key="4">
    <source>
        <dbReference type="ARBA" id="ARBA00022598"/>
    </source>
</evidence>
<dbReference type="HAMAP" id="MF_01988">
    <property type="entry name" value="Succ_CoA_alpha"/>
    <property type="match status" value="1"/>
</dbReference>
<dbReference type="EC" id="6.2.1.4" evidence="12"/>
<comment type="subunit">
    <text evidence="12">Heterodimer of an alpha and a beta subunit. Different beta subunits determine nucleotide specificity. Together with an ATP-specific beta subunit, forms an ADP-forming succinyl-CoA synthetase (A-SCS). Together with a GTP-specific beta subunit forms a GDP-forming succinyl-CoA synthetase (G-SCS).</text>
</comment>
<comment type="similarity">
    <text evidence="2">Belongs to the methyltransferase superfamily. L-isoaspartyl/D-aspartyl protein methyltransferase family.</text>
</comment>
<dbReference type="Gene3D" id="3.40.50.261">
    <property type="entry name" value="Succinyl-CoA synthetase domains"/>
    <property type="match status" value="1"/>
</dbReference>
<dbReference type="EMBL" id="CAJOBC010000348">
    <property type="protein sequence ID" value="CAF3575008.1"/>
    <property type="molecule type" value="Genomic_DNA"/>
</dbReference>
<dbReference type="Proteomes" id="UP000681722">
    <property type="component" value="Unassembled WGS sequence"/>
</dbReference>
<dbReference type="InterPro" id="IPR029063">
    <property type="entry name" value="SAM-dependent_MTases_sf"/>
</dbReference>
<dbReference type="PROSITE" id="PS00399">
    <property type="entry name" value="SUCCINYL_COA_LIG_2"/>
    <property type="match status" value="1"/>
</dbReference>
<comment type="catalytic activity">
    <reaction evidence="12">
        <text>GTP + succinate + CoA = succinyl-CoA + GDP + phosphate</text>
        <dbReference type="Rhea" id="RHEA:22120"/>
        <dbReference type="ChEBI" id="CHEBI:30031"/>
        <dbReference type="ChEBI" id="CHEBI:37565"/>
        <dbReference type="ChEBI" id="CHEBI:43474"/>
        <dbReference type="ChEBI" id="CHEBI:57287"/>
        <dbReference type="ChEBI" id="CHEBI:57292"/>
        <dbReference type="ChEBI" id="CHEBI:58189"/>
        <dbReference type="EC" id="6.2.1.4"/>
    </reaction>
</comment>
<dbReference type="InterPro" id="IPR033847">
    <property type="entry name" value="Citrt_syn/SCS-alpha_CS"/>
</dbReference>
<comment type="catalytic activity">
    <reaction evidence="12">
        <text>succinate + ATP + CoA = succinyl-CoA + ADP + phosphate</text>
        <dbReference type="Rhea" id="RHEA:17661"/>
        <dbReference type="ChEBI" id="CHEBI:30031"/>
        <dbReference type="ChEBI" id="CHEBI:30616"/>
        <dbReference type="ChEBI" id="CHEBI:43474"/>
        <dbReference type="ChEBI" id="CHEBI:57287"/>
        <dbReference type="ChEBI" id="CHEBI:57292"/>
        <dbReference type="ChEBI" id="CHEBI:456216"/>
        <dbReference type="EC" id="6.2.1.5"/>
    </reaction>
</comment>
<dbReference type="OrthoDB" id="1664372at2759"/>
<evidence type="ECO:0000313" key="16">
    <source>
        <dbReference type="EMBL" id="CAF3575008.1"/>
    </source>
</evidence>
<dbReference type="Proteomes" id="UP000663829">
    <property type="component" value="Unassembled WGS sequence"/>
</dbReference>
<comment type="subunit">
    <text evidence="11">Heterodimer of an alpha and a beta subunit. Different beta subunits determine nucleotide specificity. Together with the ATP-specific beta subunit SUCLA2, forms an ADP-forming succinyl-CoA synthetase (A-SCS). Together with the GTP-specific beta subunit SUCLG2 forms a GDP-forming succinyl-CoA synthetase (G-SCS).</text>
</comment>
<evidence type="ECO:0000256" key="1">
    <source>
        <dbReference type="ARBA" id="ARBA00005064"/>
    </source>
</evidence>
<comment type="function">
    <text evidence="10 12">Succinyl-CoA synthetase functions in the citric acid cycle (TCA), coupling the hydrolysis of succinyl-CoA to the synthesis of either ATP or GTP and thus represents the only step of substrate-level phosphorylation in the TCA. The alpha subunit of the enzyme binds the substrates coenzyme A and phosphate, while succinate binding and specificity for either ATP or GTP is provided by different beta subunits.</text>
</comment>
<keyword evidence="6" id="KW-0808">Transferase</keyword>
<keyword evidence="8 12" id="KW-0547">Nucleotide-binding</keyword>
<evidence type="ECO:0000256" key="8">
    <source>
        <dbReference type="ARBA" id="ARBA00022741"/>
    </source>
</evidence>
<comment type="subcellular location">
    <subcellularLocation>
        <location evidence="12">Mitochondrion</location>
    </subcellularLocation>
</comment>
<dbReference type="GO" id="GO:0004775">
    <property type="term" value="F:succinate-CoA ligase (ADP-forming) activity"/>
    <property type="evidence" value="ECO:0007669"/>
    <property type="project" value="UniProtKB-UniRule"/>
</dbReference>
<comment type="pathway">
    <text evidence="1 12">Carbohydrate metabolism; tricarboxylic acid cycle; succinate from succinyl-CoA (ligase route): step 1/1.</text>
</comment>
<dbReference type="PRINTS" id="PR01798">
    <property type="entry name" value="SCOASYNTHASE"/>
</dbReference>
<dbReference type="InterPro" id="IPR000682">
    <property type="entry name" value="PCMT"/>
</dbReference>
<dbReference type="NCBIfam" id="TIGR00080">
    <property type="entry name" value="pimt"/>
    <property type="match status" value="1"/>
</dbReference>
<organism evidence="15 17">
    <name type="scientific">Didymodactylos carnosus</name>
    <dbReference type="NCBI Taxonomy" id="1234261"/>
    <lineage>
        <taxon>Eukaryota</taxon>
        <taxon>Metazoa</taxon>
        <taxon>Spiralia</taxon>
        <taxon>Gnathifera</taxon>
        <taxon>Rotifera</taxon>
        <taxon>Eurotatoria</taxon>
        <taxon>Bdelloidea</taxon>
        <taxon>Philodinida</taxon>
        <taxon>Philodinidae</taxon>
        <taxon>Didymodactylos</taxon>
    </lineage>
</organism>
<keyword evidence="3 12" id="KW-0816">Tricarboxylic acid cycle</keyword>
<dbReference type="PROSITE" id="PS01216">
    <property type="entry name" value="SUCCINYL_COA_LIG_1"/>
    <property type="match status" value="1"/>
</dbReference>
<evidence type="ECO:0000313" key="17">
    <source>
        <dbReference type="Proteomes" id="UP000663829"/>
    </source>
</evidence>
<proteinExistence type="inferred from homology"/>
<evidence type="ECO:0000313" key="15">
    <source>
        <dbReference type="EMBL" id="CAF0790771.1"/>
    </source>
</evidence>
<comment type="caution">
    <text evidence="15">The sequence shown here is derived from an EMBL/GenBank/DDBJ whole genome shotgun (WGS) entry which is preliminary data.</text>
</comment>
<dbReference type="Pfam" id="PF00549">
    <property type="entry name" value="Ligase_CoA"/>
    <property type="match status" value="1"/>
</dbReference>
<reference evidence="15" key="1">
    <citation type="submission" date="2021-02" db="EMBL/GenBank/DDBJ databases">
        <authorList>
            <person name="Nowell W R."/>
        </authorList>
    </citation>
    <scope>NUCLEOTIDE SEQUENCE</scope>
</reference>
<sequence>MLASIEARLKICRSEYTLYPEYPGYPGNLYPDRDISAKHFGKNHYRKNRQTHQNLITNLANNGIIKDENIKEVMLKVDRGDFIDSNPYMDSPQSIGSSVTISAPHMHAYALGMLKDKLVPGAKVLDVGSGSGYLTACLGLMVQGTDNNGRVGKAVGIEHIPDLVKKSVDNIEKHHKQLLRDKVVEIVEGDGRKGYEKEGPYDAIHVGAAAPDTPQELINQLSIGGRLVVPVGGYSQEMMVYDKQEGGKIKSHSAMGVMYVPLTDKEAQLDVFVEESVNMLSKRLLTYIATIPSRQLHTTSSLFQQQQTATKSASSADAQIYQKTRKNLYINEQTRVICQGFTGKQGTFHSQQALDYGTKVVGGVSPKKAGTKHLGLPVFKNVADAMKETGATATVIYVPPPGAAEAILEAIDAAIPLIVCITEGIPQHDMVKVKHQLIRQDKSRLVGPNCPGVIAPGKCKIGIMPGHIHRPGHVGIVSRSGTLTYEAVHQTTLVGLGQSLCVGIGGDPFNGTDFIDCLELFIKDQQTQGIILIGEIGGNAEEAAADYLLHHNNGIHAKPVVAFIAGVTAPPGRRMGHAGAIISGKSGGADGKISALKEAGVTVSNSPAKMGHLMYKLMKNEDFPMSKQDSRALKEAGVTVSNSPAKMGHLMYKLMKNEDFPMSKQDSRNHRVNFFYLLFKVVMQQNVIINQTLHSYCKEQAQFNEIPIFVNLTQWPSGIIYSKNPFPQSGIVVDYARDEVCTMELRAKQNQRIRLVFYSFSATDVNSYNLCDSSNFKDIFDWLSTNNAVTLEWSHDYDDDLEYQQRYDFELLFVTFTQKKIGKFIQI</sequence>
<dbReference type="Gene3D" id="3.40.50.150">
    <property type="entry name" value="Vaccinia Virus protein VP39"/>
    <property type="match status" value="1"/>
</dbReference>
<dbReference type="SUPFAM" id="SSF52210">
    <property type="entry name" value="Succinyl-CoA synthetase domains"/>
    <property type="match status" value="1"/>
</dbReference>
<dbReference type="Gene3D" id="3.40.50.720">
    <property type="entry name" value="NAD(P)-binding Rossmann-like Domain"/>
    <property type="match status" value="1"/>
</dbReference>
<evidence type="ECO:0000256" key="9">
    <source>
        <dbReference type="ARBA" id="ARBA00035815"/>
    </source>
</evidence>
<feature type="binding site" evidence="12">
    <location>
        <begin position="421"/>
        <end position="423"/>
    </location>
    <ligand>
        <name>CoA</name>
        <dbReference type="ChEBI" id="CHEBI:57287"/>
    </ligand>
</feature>
<feature type="binding site" evidence="12">
    <location>
        <begin position="342"/>
        <end position="345"/>
    </location>
    <ligand>
        <name>CoA</name>
        <dbReference type="ChEBI" id="CHEBI:57287"/>
    </ligand>
</feature>
<dbReference type="SUPFAM" id="SSF53335">
    <property type="entry name" value="S-adenosyl-L-methionine-dependent methyltransferases"/>
    <property type="match status" value="1"/>
</dbReference>
<dbReference type="GO" id="GO:0032259">
    <property type="term" value="P:methylation"/>
    <property type="evidence" value="ECO:0007669"/>
    <property type="project" value="UniProtKB-KW"/>
</dbReference>
<comment type="similarity">
    <text evidence="12 13">Belongs to the succinate/malate CoA ligase alpha subunit family.</text>
</comment>
<dbReference type="PANTHER" id="PTHR11117">
    <property type="entry name" value="SUCCINYL-COA LIGASE SUBUNIT ALPHA"/>
    <property type="match status" value="1"/>
</dbReference>
<keyword evidence="4 12" id="KW-0436">Ligase</keyword>
<evidence type="ECO:0000256" key="7">
    <source>
        <dbReference type="ARBA" id="ARBA00022691"/>
    </source>
</evidence>
<keyword evidence="17" id="KW-1185">Reference proteome</keyword>
<dbReference type="GO" id="GO:0006099">
    <property type="term" value="P:tricarboxylic acid cycle"/>
    <property type="evidence" value="ECO:0007669"/>
    <property type="project" value="UniProtKB-UniRule"/>
</dbReference>
<dbReference type="NCBIfam" id="TIGR01019">
    <property type="entry name" value="sucCoAalpha"/>
    <property type="match status" value="1"/>
</dbReference>
<dbReference type="InterPro" id="IPR003781">
    <property type="entry name" value="CoA-bd"/>
</dbReference>
<dbReference type="InterPro" id="IPR005811">
    <property type="entry name" value="SUCC_ACL_C"/>
</dbReference>
<dbReference type="SMART" id="SM00881">
    <property type="entry name" value="CoA_binding"/>
    <property type="match status" value="1"/>
</dbReference>
<dbReference type="PANTHER" id="PTHR11117:SF2">
    <property type="entry name" value="SUCCINATE--COA LIGASE [ADP_GDP-FORMING] SUBUNIT ALPHA, MITOCHONDRIAL"/>
    <property type="match status" value="1"/>
</dbReference>
<comment type="catalytic activity">
    <reaction evidence="9">
        <text>[protein]-L-isoaspartate + S-adenosyl-L-methionine = [protein]-L-isoaspartate alpha-methyl ester + S-adenosyl-L-homocysteine</text>
        <dbReference type="Rhea" id="RHEA:12705"/>
        <dbReference type="Rhea" id="RHEA-COMP:12143"/>
        <dbReference type="Rhea" id="RHEA-COMP:12144"/>
        <dbReference type="ChEBI" id="CHEBI:57856"/>
        <dbReference type="ChEBI" id="CHEBI:59789"/>
        <dbReference type="ChEBI" id="CHEBI:90596"/>
        <dbReference type="ChEBI" id="CHEBI:90598"/>
        <dbReference type="EC" id="2.1.1.77"/>
    </reaction>
    <physiologicalReaction direction="left-to-right" evidence="9">
        <dbReference type="Rhea" id="RHEA:12706"/>
    </physiologicalReaction>
</comment>
<keyword evidence="5" id="KW-0489">Methyltransferase</keyword>
<evidence type="ECO:0000256" key="11">
    <source>
        <dbReference type="ARBA" id="ARBA00061754"/>
    </source>
</evidence>
<dbReference type="UniPathway" id="UPA00223">
    <property type="reaction ID" value="UER00999"/>
</dbReference>
<dbReference type="Pfam" id="PF01135">
    <property type="entry name" value="PCMT"/>
    <property type="match status" value="1"/>
</dbReference>
<dbReference type="CDD" id="cd02440">
    <property type="entry name" value="AdoMet_MTases"/>
    <property type="match status" value="1"/>
</dbReference>
<evidence type="ECO:0000256" key="12">
    <source>
        <dbReference type="HAMAP-Rule" id="MF_03222"/>
    </source>
</evidence>
<dbReference type="GO" id="GO:0009361">
    <property type="term" value="C:succinate-CoA ligase complex (ADP-forming)"/>
    <property type="evidence" value="ECO:0007669"/>
    <property type="project" value="TreeGrafter"/>
</dbReference>
<dbReference type="FunFam" id="3.40.50.261:FF:000005">
    <property type="entry name" value="Succinate--CoA ligase [ADP-forming] subunit alpha, mitochondrial"/>
    <property type="match status" value="1"/>
</dbReference>
<dbReference type="FunFam" id="3.40.50.720:FF:000002">
    <property type="entry name" value="Succinate--CoA ligase [ADP-forming] subunit alpha"/>
    <property type="match status" value="1"/>
</dbReference>
<dbReference type="Pfam" id="PF02629">
    <property type="entry name" value="CoA_binding"/>
    <property type="match status" value="1"/>
</dbReference>
<evidence type="ECO:0000256" key="3">
    <source>
        <dbReference type="ARBA" id="ARBA00022532"/>
    </source>
</evidence>
<protein>
    <recommendedName>
        <fullName evidence="12">Succinate--CoA ligase [ADP/GDP-forming] subunit alpha, mitochondrial</fullName>
        <ecNumber evidence="12">6.2.1.4</ecNumber>
        <ecNumber evidence="12">6.2.1.5</ecNumber>
    </recommendedName>
    <alternativeName>
        <fullName evidence="12">Succinyl-CoA synthetase subunit alpha</fullName>
        <shortName evidence="12">SCS-alpha</shortName>
    </alternativeName>
</protein>
<dbReference type="InterPro" id="IPR017440">
    <property type="entry name" value="Cit_synth/succinyl-CoA_lig_AS"/>
</dbReference>
<feature type="domain" description="CoA-binding" evidence="14">
    <location>
        <begin position="329"/>
        <end position="425"/>
    </location>
</feature>
<dbReference type="EC" id="6.2.1.5" evidence="12"/>
<keyword evidence="7" id="KW-0949">S-adenosyl-L-methionine</keyword>
<feature type="active site" description="Tele-phosphohistidine intermediate" evidence="12">
    <location>
        <position position="577"/>
    </location>
</feature>
<dbReference type="NCBIfam" id="NF004230">
    <property type="entry name" value="PRK05678.1"/>
    <property type="match status" value="1"/>
</dbReference>
<evidence type="ECO:0000256" key="6">
    <source>
        <dbReference type="ARBA" id="ARBA00022679"/>
    </source>
</evidence>
<dbReference type="AlphaFoldDB" id="A0A813S4J9"/>
<dbReference type="GO" id="GO:0004719">
    <property type="term" value="F:protein-L-isoaspartate (D-aspartate) O-methyltransferase activity"/>
    <property type="evidence" value="ECO:0007669"/>
    <property type="project" value="UniProtKB-EC"/>
</dbReference>
<evidence type="ECO:0000259" key="14">
    <source>
        <dbReference type="SMART" id="SM00881"/>
    </source>
</evidence>
<evidence type="ECO:0000256" key="10">
    <source>
        <dbReference type="ARBA" id="ARBA00054246"/>
    </source>
</evidence>
<feature type="binding site" evidence="12">
    <location>
        <position position="485"/>
    </location>
    <ligand>
        <name>substrate</name>
        <note>ligand shared with subunit beta</note>
    </ligand>
</feature>
<feature type="binding site" evidence="12">
    <location>
        <position position="368"/>
    </location>
    <ligand>
        <name>CoA</name>
        <dbReference type="ChEBI" id="CHEBI:57287"/>
    </ligand>
</feature>
<dbReference type="PROSITE" id="PS01279">
    <property type="entry name" value="PCMT"/>
    <property type="match status" value="1"/>
</dbReference>
<evidence type="ECO:0000256" key="5">
    <source>
        <dbReference type="ARBA" id="ARBA00022603"/>
    </source>
</evidence>
<dbReference type="SUPFAM" id="SSF51735">
    <property type="entry name" value="NAD(P)-binding Rossmann-fold domains"/>
    <property type="match status" value="1"/>
</dbReference>
<dbReference type="GO" id="GO:0004776">
    <property type="term" value="F:succinate-CoA ligase (GDP-forming) activity"/>
    <property type="evidence" value="ECO:0007669"/>
    <property type="project" value="UniProtKB-EC"/>
</dbReference>
<evidence type="ECO:0000256" key="2">
    <source>
        <dbReference type="ARBA" id="ARBA00005369"/>
    </source>
</evidence>
<dbReference type="GO" id="GO:0005739">
    <property type="term" value="C:mitochondrion"/>
    <property type="evidence" value="ECO:0007669"/>
    <property type="project" value="UniProtKB-SubCell"/>
</dbReference>
<accession>A0A813S4J9</accession>
<dbReference type="InterPro" id="IPR005810">
    <property type="entry name" value="CoA_lig_alpha"/>
</dbReference>
<keyword evidence="12" id="KW-0496">Mitochondrion</keyword>
<dbReference type="FunFam" id="3.40.50.150:FF:000027">
    <property type="entry name" value="Protein-L-isoaspartate O-methyltransferase"/>
    <property type="match status" value="1"/>
</dbReference>
<evidence type="ECO:0000256" key="13">
    <source>
        <dbReference type="RuleBase" id="RU000677"/>
    </source>
</evidence>